<dbReference type="Proteomes" id="UP001162029">
    <property type="component" value="Unassembled WGS sequence"/>
</dbReference>
<evidence type="ECO:0000256" key="1">
    <source>
        <dbReference type="SAM" id="MobiDB-lite"/>
    </source>
</evidence>
<organism evidence="2 3">
    <name type="scientific">Peronospora destructor</name>
    <dbReference type="NCBI Taxonomy" id="86335"/>
    <lineage>
        <taxon>Eukaryota</taxon>
        <taxon>Sar</taxon>
        <taxon>Stramenopiles</taxon>
        <taxon>Oomycota</taxon>
        <taxon>Peronosporomycetes</taxon>
        <taxon>Peronosporales</taxon>
        <taxon>Peronosporaceae</taxon>
        <taxon>Peronospora</taxon>
    </lineage>
</organism>
<feature type="compositionally biased region" description="Basic and acidic residues" evidence="1">
    <location>
        <begin position="45"/>
        <end position="54"/>
    </location>
</feature>
<feature type="region of interest" description="Disordered" evidence="1">
    <location>
        <begin position="1"/>
        <end position="71"/>
    </location>
</feature>
<accession>A0AAV0T7B2</accession>
<reference evidence="2" key="1">
    <citation type="submission" date="2022-12" db="EMBL/GenBank/DDBJ databases">
        <authorList>
            <person name="Webb A."/>
        </authorList>
    </citation>
    <scope>NUCLEOTIDE SEQUENCE</scope>
    <source>
        <strain evidence="2">Pd1</strain>
    </source>
</reference>
<protein>
    <submittedName>
        <fullName evidence="2">Uncharacterized protein</fullName>
    </submittedName>
</protein>
<feature type="compositionally biased region" description="Low complexity" evidence="1">
    <location>
        <begin position="24"/>
        <end position="35"/>
    </location>
</feature>
<dbReference type="EMBL" id="CANTFM010000247">
    <property type="protein sequence ID" value="CAI5716320.1"/>
    <property type="molecule type" value="Genomic_DNA"/>
</dbReference>
<evidence type="ECO:0000313" key="3">
    <source>
        <dbReference type="Proteomes" id="UP001162029"/>
    </source>
</evidence>
<name>A0AAV0T7B2_9STRA</name>
<keyword evidence="3" id="KW-1185">Reference proteome</keyword>
<dbReference type="AlphaFoldDB" id="A0AAV0T7B2"/>
<proteinExistence type="predicted"/>
<comment type="caution">
    <text evidence="2">The sequence shown here is derived from an EMBL/GenBank/DDBJ whole genome shotgun (WGS) entry which is preliminary data.</text>
</comment>
<sequence>MSGGDGSSRAGRPPQALYPPDGPLPMSALAAPSPSEQAAVANRLGEVEEMKTEDGVDLTPTPSAGVVLPTAWTPEEAARRLEVRAKQDEEAAAAAAKMKRLYQIATTDYPLHEDTALQPMLAEEREALTAYVERRLELPGPPTFLHGLDWVIYPEEVTATRASRG</sequence>
<evidence type="ECO:0000313" key="2">
    <source>
        <dbReference type="EMBL" id="CAI5716320.1"/>
    </source>
</evidence>
<gene>
    <name evidence="2" type="ORF">PDE001_LOCUS1484</name>
</gene>